<reference evidence="6 7" key="1">
    <citation type="journal article" date="2018" name="Front. Microbiol.">
        <title>Hydrolytic Capabilities as a Key to Environmental Success: Chitinolytic and Cellulolytic Acidobacteria From Acidic Sub-arctic Soils and Boreal Peatlands.</title>
        <authorList>
            <person name="Belova S.E."/>
            <person name="Ravin N.V."/>
            <person name="Pankratov T.A."/>
            <person name="Rakitin A.L."/>
            <person name="Ivanova A.A."/>
            <person name="Beletsky A.V."/>
            <person name="Mardanov A.V."/>
            <person name="Sinninghe Damste J.S."/>
            <person name="Dedysh S.N."/>
        </authorList>
    </citation>
    <scope>NUCLEOTIDE SEQUENCE [LARGE SCALE GENOMIC DNA]</scope>
    <source>
        <strain evidence="6 7">SBC82</strain>
    </source>
</reference>
<keyword evidence="3" id="KW-0325">Glycoprotein</keyword>
<dbReference type="Proteomes" id="UP000253606">
    <property type="component" value="Chromosome"/>
</dbReference>
<keyword evidence="1 5" id="KW-0732">Signal</keyword>
<evidence type="ECO:0000256" key="5">
    <source>
        <dbReference type="SAM" id="SignalP"/>
    </source>
</evidence>
<accession>A0A2Z5G8R4</accession>
<dbReference type="PROSITE" id="PS51125">
    <property type="entry name" value="NHL"/>
    <property type="match status" value="1"/>
</dbReference>
<dbReference type="EMBL" id="CP030840">
    <property type="protein sequence ID" value="AXC15643.1"/>
    <property type="molecule type" value="Genomic_DNA"/>
</dbReference>
<evidence type="ECO:0000256" key="3">
    <source>
        <dbReference type="ARBA" id="ARBA00023180"/>
    </source>
</evidence>
<gene>
    <name evidence="6" type="ORF">ACPOL_6413</name>
</gene>
<protein>
    <submittedName>
        <fullName evidence="6">Uncharacterized protein</fullName>
    </submittedName>
</protein>
<evidence type="ECO:0000256" key="2">
    <source>
        <dbReference type="ARBA" id="ARBA00022737"/>
    </source>
</evidence>
<feature type="chain" id="PRO_5016271784" evidence="5">
    <location>
        <begin position="26"/>
        <end position="321"/>
    </location>
</feature>
<dbReference type="OrthoDB" id="9799230at2"/>
<dbReference type="SUPFAM" id="SSF63829">
    <property type="entry name" value="Calcium-dependent phosphotriesterase"/>
    <property type="match status" value="1"/>
</dbReference>
<feature type="repeat" description="NHL" evidence="4">
    <location>
        <begin position="195"/>
        <end position="234"/>
    </location>
</feature>
<dbReference type="PANTHER" id="PTHR10680">
    <property type="entry name" value="PEPTIDYL-GLYCINE ALPHA-AMIDATING MONOOXYGENASE"/>
    <property type="match status" value="1"/>
</dbReference>
<proteinExistence type="predicted"/>
<keyword evidence="7" id="KW-1185">Reference proteome</keyword>
<evidence type="ECO:0000313" key="6">
    <source>
        <dbReference type="EMBL" id="AXC15643.1"/>
    </source>
</evidence>
<sequence length="321" mass="34801">MQSNSKRLMSLLFLASFCFAPSIMAQLPENSDSELARRIEASPPLPFIETRLSLYSSFSDWELGAVAGVAIGRSEDIYVIQRGDKADPILVFDKQGKLIRSWGRGDFALPHSLRLDSRGNVWAVDAQASKVIKYDSTGRKLLTIEVSPVPIDGSSFRGITDVAFAPNGNLYITDGYANARILEYTAGGKELKEWGHPGKGTGEFELPHGIQIGPDGIVYVADRENGRIEKFDLNGKFMGEIDGLGRCYALKLVQGVLWTSVSPMGEAPGAPGWLLKLDPHTGEILGHARVLDQRQGHALDVSSSGKVVVTAGNGVLSFQQN</sequence>
<evidence type="ECO:0000313" key="7">
    <source>
        <dbReference type="Proteomes" id="UP000253606"/>
    </source>
</evidence>
<dbReference type="InterPro" id="IPR011042">
    <property type="entry name" value="6-blade_b-propeller_TolB-like"/>
</dbReference>
<dbReference type="InterPro" id="IPR001258">
    <property type="entry name" value="NHL_repeat"/>
</dbReference>
<feature type="signal peptide" evidence="5">
    <location>
        <begin position="1"/>
        <end position="25"/>
    </location>
</feature>
<evidence type="ECO:0000256" key="1">
    <source>
        <dbReference type="ARBA" id="ARBA00022729"/>
    </source>
</evidence>
<dbReference type="AlphaFoldDB" id="A0A2Z5G8R4"/>
<dbReference type="Pfam" id="PF01436">
    <property type="entry name" value="NHL"/>
    <property type="match status" value="1"/>
</dbReference>
<organism evidence="6 7">
    <name type="scientific">Acidisarcina polymorpha</name>
    <dbReference type="NCBI Taxonomy" id="2211140"/>
    <lineage>
        <taxon>Bacteria</taxon>
        <taxon>Pseudomonadati</taxon>
        <taxon>Acidobacteriota</taxon>
        <taxon>Terriglobia</taxon>
        <taxon>Terriglobales</taxon>
        <taxon>Acidobacteriaceae</taxon>
        <taxon>Acidisarcina</taxon>
    </lineage>
</organism>
<keyword evidence="2" id="KW-0677">Repeat</keyword>
<dbReference type="PANTHER" id="PTHR10680:SF38">
    <property type="entry name" value="BLL1368 PROTEIN"/>
    <property type="match status" value="1"/>
</dbReference>
<dbReference type="Gene3D" id="2.120.10.30">
    <property type="entry name" value="TolB, C-terminal domain"/>
    <property type="match status" value="1"/>
</dbReference>
<evidence type="ECO:0000256" key="4">
    <source>
        <dbReference type="PROSITE-ProRule" id="PRU00504"/>
    </source>
</evidence>
<name>A0A2Z5G8R4_9BACT</name>
<dbReference type="KEGG" id="abas:ACPOL_6413"/>